<keyword evidence="3" id="KW-1185">Reference proteome</keyword>
<evidence type="ECO:0000313" key="2">
    <source>
        <dbReference type="EMBL" id="GAW84338.1"/>
    </source>
</evidence>
<organism evidence="2 3">
    <name type="scientific">Plasmodium gonderi</name>
    <dbReference type="NCBI Taxonomy" id="77519"/>
    <lineage>
        <taxon>Eukaryota</taxon>
        <taxon>Sar</taxon>
        <taxon>Alveolata</taxon>
        <taxon>Apicomplexa</taxon>
        <taxon>Aconoidasida</taxon>
        <taxon>Haemosporida</taxon>
        <taxon>Plasmodiidae</taxon>
        <taxon>Plasmodium</taxon>
        <taxon>Plasmodium (Plasmodium)</taxon>
    </lineage>
</organism>
<name>A0A1Y1JSB1_PLAGO</name>
<accession>A0A1Y1JSB1</accession>
<dbReference type="AlphaFoldDB" id="A0A1Y1JSB1"/>
<dbReference type="RefSeq" id="XP_028546927.1">
    <property type="nucleotide sequence ID" value="XM_028691126.1"/>
</dbReference>
<evidence type="ECO:0000313" key="3">
    <source>
        <dbReference type="Proteomes" id="UP000195521"/>
    </source>
</evidence>
<keyword evidence="1" id="KW-1133">Transmembrane helix</keyword>
<protein>
    <submittedName>
        <fullName evidence="2">Variable surface protein</fullName>
    </submittedName>
</protein>
<gene>
    <name evidence="2" type="ORF">PGO_002435</name>
</gene>
<comment type="caution">
    <text evidence="2">The sequence shown here is derived from an EMBL/GenBank/DDBJ whole genome shotgun (WGS) entry which is preliminary data.</text>
</comment>
<dbReference type="OrthoDB" id="383056at2759"/>
<feature type="transmembrane region" description="Helical" evidence="1">
    <location>
        <begin position="224"/>
        <end position="245"/>
    </location>
</feature>
<dbReference type="OMA" id="CHANDNT"/>
<proteinExistence type="predicted"/>
<sequence length="298" mass="34804">MMRSQTYFDFTGIFPSCVQEYNAAEKNSNTSVILNPFNNICVGIKSQLGITGAYFVWTCSVLSNYLETIKVKSNEDDIKRSCKYFNYRLKNELKKINHSCSGERDCYENMITVYNKKNKKGLDKCRNHVENLDEVIFSKLGNLNWLYNNLGNFETDSHKCPSSRTYFNKYLDIYKTCHANDNTSFCEVLKKFKEEHMNSKKDENTCTLVPRILHQANKGGMRKVILTVTLLTFTVLIIIFILYMYTPYGSYVKPCIMKLKNMWNIKNKEQPFLVDSVEGAYKNMIGKNYLISYKSREY</sequence>
<dbReference type="EMBL" id="BDQF01000243">
    <property type="protein sequence ID" value="GAW84338.1"/>
    <property type="molecule type" value="Genomic_DNA"/>
</dbReference>
<reference evidence="3" key="1">
    <citation type="submission" date="2017-04" db="EMBL/GenBank/DDBJ databases">
        <title>Plasmodium gonderi genome.</title>
        <authorList>
            <person name="Arisue N."/>
            <person name="Honma H."/>
            <person name="Kawai S."/>
            <person name="Tougan T."/>
            <person name="Tanabe K."/>
            <person name="Horii T."/>
        </authorList>
    </citation>
    <scope>NUCLEOTIDE SEQUENCE [LARGE SCALE GENOMIC DNA]</scope>
    <source>
        <strain evidence="3">ATCC 30045</strain>
    </source>
</reference>
<evidence type="ECO:0000256" key="1">
    <source>
        <dbReference type="SAM" id="Phobius"/>
    </source>
</evidence>
<dbReference type="Proteomes" id="UP000195521">
    <property type="component" value="Unassembled WGS sequence"/>
</dbReference>
<keyword evidence="1" id="KW-0472">Membrane</keyword>
<dbReference type="GeneID" id="39745146"/>
<keyword evidence="1" id="KW-0812">Transmembrane</keyword>